<dbReference type="SUPFAM" id="SSF53807">
    <property type="entry name" value="Helical backbone' metal receptor"/>
    <property type="match status" value="1"/>
</dbReference>
<dbReference type="InterPro" id="IPR006128">
    <property type="entry name" value="Lipoprotein_PsaA-like"/>
</dbReference>
<evidence type="ECO:0000256" key="4">
    <source>
        <dbReference type="SAM" id="Coils"/>
    </source>
</evidence>
<evidence type="ECO:0000256" key="2">
    <source>
        <dbReference type="ARBA" id="ARBA00022729"/>
    </source>
</evidence>
<keyword evidence="7" id="KW-1185">Reference proteome</keyword>
<accession>A0A4R3L732</accession>
<name>A0A4R3L732_9BACL</name>
<evidence type="ECO:0000313" key="7">
    <source>
        <dbReference type="Proteomes" id="UP000294937"/>
    </source>
</evidence>
<dbReference type="Proteomes" id="UP000294937">
    <property type="component" value="Unassembled WGS sequence"/>
</dbReference>
<keyword evidence="2" id="KW-0732">Signal</keyword>
<dbReference type="GO" id="GO:0007155">
    <property type="term" value="P:cell adhesion"/>
    <property type="evidence" value="ECO:0007669"/>
    <property type="project" value="InterPro"/>
</dbReference>
<evidence type="ECO:0000256" key="5">
    <source>
        <dbReference type="SAM" id="MobiDB-lite"/>
    </source>
</evidence>
<feature type="region of interest" description="Disordered" evidence="5">
    <location>
        <begin position="124"/>
        <end position="145"/>
    </location>
</feature>
<dbReference type="PANTHER" id="PTHR42953:SF8">
    <property type="entry name" value="ZINT DOMAIN-CONTAINING PROTEIN"/>
    <property type="match status" value="1"/>
</dbReference>
<dbReference type="PRINTS" id="PR00690">
    <property type="entry name" value="ADHESNFAMILY"/>
</dbReference>
<dbReference type="PANTHER" id="PTHR42953">
    <property type="entry name" value="HIGH-AFFINITY ZINC UPTAKE SYSTEM PROTEIN ZNUA-RELATED"/>
    <property type="match status" value="1"/>
</dbReference>
<protein>
    <submittedName>
        <fullName evidence="6">Zinc transport system substrate-binding protein</fullName>
    </submittedName>
</protein>
<dbReference type="PRINTS" id="PR00691">
    <property type="entry name" value="ADHESINB"/>
</dbReference>
<reference evidence="6 7" key="1">
    <citation type="submission" date="2019-03" db="EMBL/GenBank/DDBJ databases">
        <title>Genomic Encyclopedia of Type Strains, Phase IV (KMG-IV): sequencing the most valuable type-strain genomes for metagenomic binning, comparative biology and taxonomic classification.</title>
        <authorList>
            <person name="Goeker M."/>
        </authorList>
    </citation>
    <scope>NUCLEOTIDE SEQUENCE [LARGE SCALE GENOMIC DNA]</scope>
    <source>
        <strain evidence="6 7">DSM 45707</strain>
    </source>
</reference>
<dbReference type="CDD" id="cd01017">
    <property type="entry name" value="AdcA"/>
    <property type="match status" value="1"/>
</dbReference>
<proteinExistence type="inferred from homology"/>
<keyword evidence="4" id="KW-0175">Coiled coil</keyword>
<dbReference type="GO" id="GO:0046872">
    <property type="term" value="F:metal ion binding"/>
    <property type="evidence" value="ECO:0007669"/>
    <property type="project" value="InterPro"/>
</dbReference>
<comment type="similarity">
    <text evidence="3">Belongs to the bacterial solute-binding protein 9 family.</text>
</comment>
<evidence type="ECO:0000313" key="6">
    <source>
        <dbReference type="EMBL" id="TCS95449.1"/>
    </source>
</evidence>
<dbReference type="EMBL" id="SMAG01000002">
    <property type="protein sequence ID" value="TCS95449.1"/>
    <property type="molecule type" value="Genomic_DNA"/>
</dbReference>
<dbReference type="InterPro" id="IPR006129">
    <property type="entry name" value="AdhesinB"/>
</dbReference>
<dbReference type="Pfam" id="PF01297">
    <property type="entry name" value="ZnuA"/>
    <property type="match status" value="1"/>
</dbReference>
<dbReference type="OrthoDB" id="9810636at2"/>
<dbReference type="PROSITE" id="PS51257">
    <property type="entry name" value="PROKAR_LIPOPROTEIN"/>
    <property type="match status" value="1"/>
</dbReference>
<comment type="caution">
    <text evidence="6">The sequence shown here is derived from an EMBL/GenBank/DDBJ whole genome shotgun (WGS) entry which is preliminary data.</text>
</comment>
<feature type="coiled-coil region" evidence="4">
    <location>
        <begin position="178"/>
        <end position="205"/>
    </location>
</feature>
<evidence type="ECO:0000256" key="3">
    <source>
        <dbReference type="RuleBase" id="RU003512"/>
    </source>
</evidence>
<dbReference type="Gene3D" id="3.40.50.1980">
    <property type="entry name" value="Nitrogenase molybdenum iron protein domain"/>
    <property type="match status" value="2"/>
</dbReference>
<dbReference type="InterPro" id="IPR050492">
    <property type="entry name" value="Bact_metal-bind_prot9"/>
</dbReference>
<sequence>MKRWLSPFLVLLLVIGALLTGCGNNEESVQLVDGKVKVMVSVYPLEDFAKKIGGEHVQVTNMIPPGTEAHDFELTPKDMEKITKSDLFVYNGAGFESWVDQVAKNLDKEKTVVVESTKEIELLSTKEHHDEHAHEEGHKEDEHDHGDFDPHVWLDPVRAKQQAMNIKEGLVQVDPSHKDDYEKNYQKLAGELDTLHQEYDAMTQQAKKKELVVSHSAFNYLASRYGLEQIAITGMSPSQEPSPKELKQIIETVKEHQVKYILFETLVSSKVAEVVRKEVKAEALTLNPLEGLTKEEIAQGADYFSVMRKNKENIAKALGVQP</sequence>
<dbReference type="InterPro" id="IPR006127">
    <property type="entry name" value="ZnuA-like"/>
</dbReference>
<gene>
    <name evidence="6" type="ORF">EDD58_10219</name>
</gene>
<organism evidence="6 7">
    <name type="scientific">Hazenella coriacea</name>
    <dbReference type="NCBI Taxonomy" id="1179467"/>
    <lineage>
        <taxon>Bacteria</taxon>
        <taxon>Bacillati</taxon>
        <taxon>Bacillota</taxon>
        <taxon>Bacilli</taxon>
        <taxon>Bacillales</taxon>
        <taxon>Thermoactinomycetaceae</taxon>
        <taxon>Hazenella</taxon>
    </lineage>
</organism>
<dbReference type="RefSeq" id="WP_131923455.1">
    <property type="nucleotide sequence ID" value="NZ_SMAG01000002.1"/>
</dbReference>
<evidence type="ECO:0000256" key="1">
    <source>
        <dbReference type="ARBA" id="ARBA00022448"/>
    </source>
</evidence>
<dbReference type="GO" id="GO:0030001">
    <property type="term" value="P:metal ion transport"/>
    <property type="evidence" value="ECO:0007669"/>
    <property type="project" value="InterPro"/>
</dbReference>
<dbReference type="AlphaFoldDB" id="A0A4R3L732"/>
<keyword evidence="1 3" id="KW-0813">Transport</keyword>